<dbReference type="AlphaFoldDB" id="A0AAW2EMZ1"/>
<protein>
    <recommendedName>
        <fullName evidence="3">Ribosomal protein S19</fullName>
    </recommendedName>
</protein>
<keyword evidence="2" id="KW-1185">Reference proteome</keyword>
<evidence type="ECO:0008006" key="3">
    <source>
        <dbReference type="Google" id="ProtNLM"/>
    </source>
</evidence>
<evidence type="ECO:0000313" key="1">
    <source>
        <dbReference type="EMBL" id="KAL0104350.1"/>
    </source>
</evidence>
<organism evidence="1 2">
    <name type="scientific">Cardiocondyla obscurior</name>
    <dbReference type="NCBI Taxonomy" id="286306"/>
    <lineage>
        <taxon>Eukaryota</taxon>
        <taxon>Metazoa</taxon>
        <taxon>Ecdysozoa</taxon>
        <taxon>Arthropoda</taxon>
        <taxon>Hexapoda</taxon>
        <taxon>Insecta</taxon>
        <taxon>Pterygota</taxon>
        <taxon>Neoptera</taxon>
        <taxon>Endopterygota</taxon>
        <taxon>Hymenoptera</taxon>
        <taxon>Apocrita</taxon>
        <taxon>Aculeata</taxon>
        <taxon>Formicoidea</taxon>
        <taxon>Formicidae</taxon>
        <taxon>Myrmicinae</taxon>
        <taxon>Cardiocondyla</taxon>
    </lineage>
</organism>
<name>A0AAW2EMZ1_9HYME</name>
<accession>A0AAW2EMZ1</accession>
<comment type="caution">
    <text evidence="1">The sequence shown here is derived from an EMBL/GenBank/DDBJ whole genome shotgun (WGS) entry which is preliminary data.</text>
</comment>
<dbReference type="Proteomes" id="UP001430953">
    <property type="component" value="Unassembled WGS sequence"/>
</dbReference>
<proteinExistence type="predicted"/>
<reference evidence="1 2" key="1">
    <citation type="submission" date="2023-03" db="EMBL/GenBank/DDBJ databases">
        <title>High recombination rates correlate with genetic variation in Cardiocondyla obscurior ants.</title>
        <authorList>
            <person name="Errbii M."/>
        </authorList>
    </citation>
    <scope>NUCLEOTIDE SEQUENCE [LARGE SCALE GENOMIC DNA]</scope>
    <source>
        <strain evidence="1">Alpha-2009</strain>
        <tissue evidence="1">Whole body</tissue>
    </source>
</reference>
<sequence length="110" mass="13045">MSFDIYTGIFAIRDRNRLKIYSLRTRNGHFFVVNKPTRAKASIAPNTLRKFSTWNNKILIKQKKKAAMCFFSSSERPFFSVLRTGKEGLYSFVNFFFFLQGIQKDERKRE</sequence>
<gene>
    <name evidence="1" type="ORF">PUN28_017228</name>
</gene>
<dbReference type="EMBL" id="JADYXP020000020">
    <property type="protein sequence ID" value="KAL0104350.1"/>
    <property type="molecule type" value="Genomic_DNA"/>
</dbReference>
<evidence type="ECO:0000313" key="2">
    <source>
        <dbReference type="Proteomes" id="UP001430953"/>
    </source>
</evidence>